<name>A0A699UEZ3_TANCI</name>
<gene>
    <name evidence="1" type="ORF">Tci_893029</name>
</gene>
<reference evidence="1" key="1">
    <citation type="journal article" date="2019" name="Sci. Rep.">
        <title>Draft genome of Tanacetum cinerariifolium, the natural source of mosquito coil.</title>
        <authorList>
            <person name="Yamashiro T."/>
            <person name="Shiraishi A."/>
            <person name="Satake H."/>
            <person name="Nakayama K."/>
        </authorList>
    </citation>
    <scope>NUCLEOTIDE SEQUENCE</scope>
</reference>
<feature type="non-terminal residue" evidence="1">
    <location>
        <position position="1"/>
    </location>
</feature>
<proteinExistence type="predicted"/>
<dbReference type="EMBL" id="BKCJ011327069">
    <property type="protein sequence ID" value="GFD21060.1"/>
    <property type="molecule type" value="Genomic_DNA"/>
</dbReference>
<sequence>HYREQQRRVAAPLRGVGLPDVFEVAEVAALQAGEFGPVRVDAHAALVVLKGVGGHRREGVARLFQLGQHPGRAGAEGIFGPDFNNQQIGVAEKRATYLHGR</sequence>
<accession>A0A699UEZ3</accession>
<comment type="caution">
    <text evidence="1">The sequence shown here is derived from an EMBL/GenBank/DDBJ whole genome shotgun (WGS) entry which is preliminary data.</text>
</comment>
<protein>
    <submittedName>
        <fullName evidence="1">Uncharacterized protein</fullName>
    </submittedName>
</protein>
<organism evidence="1">
    <name type="scientific">Tanacetum cinerariifolium</name>
    <name type="common">Dalmatian daisy</name>
    <name type="synonym">Chrysanthemum cinerariifolium</name>
    <dbReference type="NCBI Taxonomy" id="118510"/>
    <lineage>
        <taxon>Eukaryota</taxon>
        <taxon>Viridiplantae</taxon>
        <taxon>Streptophyta</taxon>
        <taxon>Embryophyta</taxon>
        <taxon>Tracheophyta</taxon>
        <taxon>Spermatophyta</taxon>
        <taxon>Magnoliopsida</taxon>
        <taxon>eudicotyledons</taxon>
        <taxon>Gunneridae</taxon>
        <taxon>Pentapetalae</taxon>
        <taxon>asterids</taxon>
        <taxon>campanulids</taxon>
        <taxon>Asterales</taxon>
        <taxon>Asteraceae</taxon>
        <taxon>Asteroideae</taxon>
        <taxon>Anthemideae</taxon>
        <taxon>Anthemidinae</taxon>
        <taxon>Tanacetum</taxon>
    </lineage>
</organism>
<dbReference type="AlphaFoldDB" id="A0A699UEZ3"/>
<evidence type="ECO:0000313" key="1">
    <source>
        <dbReference type="EMBL" id="GFD21060.1"/>
    </source>
</evidence>